<proteinExistence type="predicted"/>
<reference evidence="2" key="1">
    <citation type="submission" date="2016-11" db="UniProtKB">
        <authorList>
            <consortium name="WormBaseParasite"/>
        </authorList>
    </citation>
    <scope>IDENTIFICATION</scope>
</reference>
<dbReference type="WBParaSite" id="Csp11.Scaffold497.g2216.t1">
    <property type="protein sequence ID" value="Csp11.Scaffold497.g2216.t1"/>
    <property type="gene ID" value="Csp11.Scaffold497.g2216"/>
</dbReference>
<dbReference type="Proteomes" id="UP000095282">
    <property type="component" value="Unplaced"/>
</dbReference>
<keyword evidence="1" id="KW-1185">Reference proteome</keyword>
<accession>A0A1I7T420</accession>
<evidence type="ECO:0000313" key="1">
    <source>
        <dbReference type="Proteomes" id="UP000095282"/>
    </source>
</evidence>
<dbReference type="AlphaFoldDB" id="A0A1I7T420"/>
<protein>
    <submittedName>
        <fullName evidence="2">Integrase catalytic domain-containing protein</fullName>
    </submittedName>
</protein>
<sequence>MSLKDGEIYISELIIFAIYRRRRSIWKSLKVEEVGRYTRFQSKNSDLIIEEYVFKYNTPDARGRGLGKSERPEIACESKRCDYKSLKGRKSQ</sequence>
<evidence type="ECO:0000313" key="2">
    <source>
        <dbReference type="WBParaSite" id="Csp11.Scaffold497.g2216.t1"/>
    </source>
</evidence>
<name>A0A1I7T420_9PELO</name>
<organism evidence="1 2">
    <name type="scientific">Caenorhabditis tropicalis</name>
    <dbReference type="NCBI Taxonomy" id="1561998"/>
    <lineage>
        <taxon>Eukaryota</taxon>
        <taxon>Metazoa</taxon>
        <taxon>Ecdysozoa</taxon>
        <taxon>Nematoda</taxon>
        <taxon>Chromadorea</taxon>
        <taxon>Rhabditida</taxon>
        <taxon>Rhabditina</taxon>
        <taxon>Rhabditomorpha</taxon>
        <taxon>Rhabditoidea</taxon>
        <taxon>Rhabditidae</taxon>
        <taxon>Peloderinae</taxon>
        <taxon>Caenorhabditis</taxon>
    </lineage>
</organism>